<dbReference type="PRINTS" id="PR00080">
    <property type="entry name" value="SDRFAMILY"/>
</dbReference>
<protein>
    <submittedName>
        <fullName evidence="4">SDR family oxidoreductase</fullName>
    </submittedName>
</protein>
<reference evidence="4 5" key="1">
    <citation type="submission" date="2019-12" db="EMBL/GenBank/DDBJ databases">
        <title>Complete genome sequence of Algicella marina strain 9Alg 56(T) isolated from the red alga Tichocarpus crinitus.</title>
        <authorList>
            <person name="Kim S.-G."/>
            <person name="Nedashkovskaya O.I."/>
        </authorList>
    </citation>
    <scope>NUCLEOTIDE SEQUENCE [LARGE SCALE GENOMIC DNA]</scope>
    <source>
        <strain evidence="4 5">9Alg 56</strain>
    </source>
</reference>
<dbReference type="RefSeq" id="WP_161862497.1">
    <property type="nucleotide sequence ID" value="NZ_CP046620.1"/>
</dbReference>
<dbReference type="SMART" id="SM00822">
    <property type="entry name" value="PKS_KR"/>
    <property type="match status" value="1"/>
</dbReference>
<dbReference type="NCBIfam" id="NF006597">
    <property type="entry name" value="PRK09134.1"/>
    <property type="match status" value="1"/>
</dbReference>
<keyword evidence="5" id="KW-1185">Reference proteome</keyword>
<evidence type="ECO:0000313" key="4">
    <source>
        <dbReference type="EMBL" id="QHQ35940.1"/>
    </source>
</evidence>
<evidence type="ECO:0000259" key="3">
    <source>
        <dbReference type="SMART" id="SM00822"/>
    </source>
</evidence>
<comment type="similarity">
    <text evidence="1">Belongs to the short-chain dehydrogenases/reductases (SDR) family.</text>
</comment>
<proteinExistence type="inferred from homology"/>
<dbReference type="SUPFAM" id="SSF51735">
    <property type="entry name" value="NAD(P)-binding Rossmann-fold domains"/>
    <property type="match status" value="1"/>
</dbReference>
<name>A0A6P1T2B7_9RHOB</name>
<dbReference type="Pfam" id="PF13561">
    <property type="entry name" value="adh_short_C2"/>
    <property type="match status" value="1"/>
</dbReference>
<sequence>MTGAALVTGGARRLGRAMVEALAARGDAVAIHYAGSRAEAETLAQELRSRGGIAETLQADLLDDEAVFALVPEATEKLGRPLTALINNASIFEYDRLETATPESWDRHMSSNLKAPLFLMQAFANQCPKDIRDARGERIAGGCIINMVDMRVRKPTPEFTTYSLAKAGLWTLTRTAAQGLAPNVRVNAIGPGPTLKGSRQSDKHFAGQRSNTILERGSNPADIVATMLYLLDNPAVTGQLICVDGGQHLAWQTPDVQGIE</sequence>
<keyword evidence="2" id="KW-0560">Oxidoreductase</keyword>
<evidence type="ECO:0000256" key="1">
    <source>
        <dbReference type="ARBA" id="ARBA00006484"/>
    </source>
</evidence>
<dbReference type="InterPro" id="IPR002347">
    <property type="entry name" value="SDR_fam"/>
</dbReference>
<dbReference type="PANTHER" id="PTHR43639:SF1">
    <property type="entry name" value="SHORT-CHAIN DEHYDROGENASE_REDUCTASE FAMILY PROTEIN"/>
    <property type="match status" value="1"/>
</dbReference>
<accession>A0A6P1T2B7</accession>
<dbReference type="InterPro" id="IPR057326">
    <property type="entry name" value="KR_dom"/>
</dbReference>
<organism evidence="4 5">
    <name type="scientific">Algicella marina</name>
    <dbReference type="NCBI Taxonomy" id="2683284"/>
    <lineage>
        <taxon>Bacteria</taxon>
        <taxon>Pseudomonadati</taxon>
        <taxon>Pseudomonadota</taxon>
        <taxon>Alphaproteobacteria</taxon>
        <taxon>Rhodobacterales</taxon>
        <taxon>Paracoccaceae</taxon>
        <taxon>Algicella</taxon>
    </lineage>
</organism>
<dbReference type="AlphaFoldDB" id="A0A6P1T2B7"/>
<evidence type="ECO:0000256" key="2">
    <source>
        <dbReference type="ARBA" id="ARBA00023002"/>
    </source>
</evidence>
<dbReference type="PRINTS" id="PR00081">
    <property type="entry name" value="GDHRDH"/>
</dbReference>
<dbReference type="InterPro" id="IPR036291">
    <property type="entry name" value="NAD(P)-bd_dom_sf"/>
</dbReference>
<dbReference type="Proteomes" id="UP000464495">
    <property type="component" value="Chromosome"/>
</dbReference>
<gene>
    <name evidence="4" type="ORF">GO499_12550</name>
</gene>
<feature type="domain" description="Ketoreductase" evidence="3">
    <location>
        <begin position="3"/>
        <end position="173"/>
    </location>
</feature>
<dbReference type="PANTHER" id="PTHR43639">
    <property type="entry name" value="OXIDOREDUCTASE, SHORT-CHAIN DEHYDROGENASE/REDUCTASE FAMILY (AFU_ORTHOLOGUE AFUA_5G02870)"/>
    <property type="match status" value="1"/>
</dbReference>
<evidence type="ECO:0000313" key="5">
    <source>
        <dbReference type="Proteomes" id="UP000464495"/>
    </source>
</evidence>
<dbReference type="Gene3D" id="3.40.50.720">
    <property type="entry name" value="NAD(P)-binding Rossmann-like Domain"/>
    <property type="match status" value="1"/>
</dbReference>
<dbReference type="GO" id="GO:0016491">
    <property type="term" value="F:oxidoreductase activity"/>
    <property type="evidence" value="ECO:0007669"/>
    <property type="project" value="UniProtKB-KW"/>
</dbReference>
<dbReference type="EMBL" id="CP046620">
    <property type="protein sequence ID" value="QHQ35940.1"/>
    <property type="molecule type" value="Genomic_DNA"/>
</dbReference>
<dbReference type="KEGG" id="amaq:GO499_12550"/>